<evidence type="ECO:0000256" key="4">
    <source>
        <dbReference type="ARBA" id="ARBA00023186"/>
    </source>
</evidence>
<reference evidence="9" key="1">
    <citation type="submission" date="2013-04" db="EMBL/GenBank/DDBJ databases">
        <authorList>
            <person name="Qu J."/>
            <person name="Murali S.C."/>
            <person name="Bandaranaike D."/>
            <person name="Bellair M."/>
            <person name="Blankenburg K."/>
            <person name="Chao H."/>
            <person name="Dinh H."/>
            <person name="Doddapaneni H."/>
            <person name="Downs B."/>
            <person name="Dugan-Rocha S."/>
            <person name="Elkadiri S."/>
            <person name="Gnanaolivu R.D."/>
            <person name="Hernandez B."/>
            <person name="Javaid M."/>
            <person name="Jayaseelan J.C."/>
            <person name="Lee S."/>
            <person name="Li M."/>
            <person name="Ming W."/>
            <person name="Munidasa M."/>
            <person name="Muniz J."/>
            <person name="Nguyen L."/>
            <person name="Ongeri F."/>
            <person name="Osuji N."/>
            <person name="Pu L.-L."/>
            <person name="Puazo M."/>
            <person name="Qu C."/>
            <person name="Quiroz J."/>
            <person name="Raj R."/>
            <person name="Weissenberger G."/>
            <person name="Xin Y."/>
            <person name="Zou X."/>
            <person name="Han Y."/>
            <person name="Richards S."/>
            <person name="Worley K."/>
            <person name="Muzny D."/>
            <person name="Gibbs R."/>
        </authorList>
    </citation>
    <scope>NUCLEOTIDE SEQUENCE</scope>
    <source>
        <strain evidence="9">Sampled in the wild</strain>
    </source>
</reference>
<dbReference type="InterPro" id="IPR001623">
    <property type="entry name" value="DnaJ_domain"/>
</dbReference>
<feature type="compositionally biased region" description="Polar residues" evidence="6">
    <location>
        <begin position="215"/>
        <end position="225"/>
    </location>
</feature>
<dbReference type="FunFam" id="1.10.287.110:FF:000017">
    <property type="entry name" value="dnaJ homolog subfamily C member 5"/>
    <property type="match status" value="1"/>
</dbReference>
<dbReference type="PROSITE" id="PS50076">
    <property type="entry name" value="DNAJ_2"/>
    <property type="match status" value="1"/>
</dbReference>
<evidence type="ECO:0000256" key="1">
    <source>
        <dbReference type="ARBA" id="ARBA00004635"/>
    </source>
</evidence>
<dbReference type="GO" id="GO:0016020">
    <property type="term" value="C:membrane"/>
    <property type="evidence" value="ECO:0007669"/>
    <property type="project" value="UniProtKB-SubCell"/>
</dbReference>
<dbReference type="PRINTS" id="PR00625">
    <property type="entry name" value="JDOMAIN"/>
</dbReference>
<feature type="compositionally biased region" description="Polar residues" evidence="6">
    <location>
        <begin position="189"/>
        <end position="206"/>
    </location>
</feature>
<dbReference type="SMART" id="SM00271">
    <property type="entry name" value="DnaJ"/>
    <property type="match status" value="1"/>
</dbReference>
<reference evidence="9" key="2">
    <citation type="submission" date="2017-10" db="EMBL/GenBank/DDBJ databases">
        <title>Ladona fulva Genome sequencing and assembly.</title>
        <authorList>
            <person name="Murali S."/>
            <person name="Richards S."/>
            <person name="Bandaranaike D."/>
            <person name="Bellair M."/>
            <person name="Blankenburg K."/>
            <person name="Chao H."/>
            <person name="Dinh H."/>
            <person name="Doddapaneni H."/>
            <person name="Dugan-Rocha S."/>
            <person name="Elkadiri S."/>
            <person name="Gnanaolivu R."/>
            <person name="Hernandez B."/>
            <person name="Skinner E."/>
            <person name="Javaid M."/>
            <person name="Lee S."/>
            <person name="Li M."/>
            <person name="Ming W."/>
            <person name="Munidasa M."/>
            <person name="Muniz J."/>
            <person name="Nguyen L."/>
            <person name="Hughes D."/>
            <person name="Osuji N."/>
            <person name="Pu L.-L."/>
            <person name="Puazo M."/>
            <person name="Qu C."/>
            <person name="Quiroz J."/>
            <person name="Raj R."/>
            <person name="Weissenberger G."/>
            <person name="Xin Y."/>
            <person name="Zou X."/>
            <person name="Han Y."/>
            <person name="Worley K."/>
            <person name="Muzny D."/>
            <person name="Gibbs R."/>
        </authorList>
    </citation>
    <scope>NUCLEOTIDE SEQUENCE</scope>
    <source>
        <strain evidence="9">Sampled in the wild</strain>
    </source>
</reference>
<dbReference type="InterPro" id="IPR036869">
    <property type="entry name" value="J_dom_sf"/>
</dbReference>
<dbReference type="PANTHER" id="PTHR44027:SF7">
    <property type="entry name" value="DNAJ HOMOLOG SUBFAMILY C MEMBER 5 HOMOLOG"/>
    <property type="match status" value="1"/>
</dbReference>
<comment type="subcellular location">
    <subcellularLocation>
        <location evidence="1">Membrane</location>
        <topology evidence="1">Lipid-anchor</topology>
    </subcellularLocation>
</comment>
<keyword evidence="7" id="KW-1133">Transmembrane helix</keyword>
<dbReference type="InterPro" id="IPR018253">
    <property type="entry name" value="DnaJ_domain_CS"/>
</dbReference>
<keyword evidence="3" id="KW-0564">Palmitate</keyword>
<dbReference type="GO" id="GO:0061177">
    <property type="term" value="C:type Is terminal bouton"/>
    <property type="evidence" value="ECO:0007669"/>
    <property type="project" value="TreeGrafter"/>
</dbReference>
<dbReference type="OrthoDB" id="445556at2759"/>
<feature type="domain" description="J" evidence="8">
    <location>
        <begin position="12"/>
        <end position="77"/>
    </location>
</feature>
<feature type="transmembrane region" description="Helical" evidence="7">
    <location>
        <begin position="252"/>
        <end position="273"/>
    </location>
</feature>
<dbReference type="PROSITE" id="PS00636">
    <property type="entry name" value="DNAJ_1"/>
    <property type="match status" value="1"/>
</dbReference>
<evidence type="ECO:0000313" key="9">
    <source>
        <dbReference type="EMBL" id="KAG8234196.1"/>
    </source>
</evidence>
<evidence type="ECO:0000256" key="7">
    <source>
        <dbReference type="SAM" id="Phobius"/>
    </source>
</evidence>
<evidence type="ECO:0000313" key="10">
    <source>
        <dbReference type="Proteomes" id="UP000792457"/>
    </source>
</evidence>
<dbReference type="EMBL" id="KZ308788">
    <property type="protein sequence ID" value="KAG8234196.1"/>
    <property type="molecule type" value="Genomic_DNA"/>
</dbReference>
<dbReference type="CDD" id="cd06257">
    <property type="entry name" value="DnaJ"/>
    <property type="match status" value="1"/>
</dbReference>
<organism evidence="9 10">
    <name type="scientific">Ladona fulva</name>
    <name type="common">Scarce chaser dragonfly</name>
    <name type="synonym">Libellula fulva</name>
    <dbReference type="NCBI Taxonomy" id="123851"/>
    <lineage>
        <taxon>Eukaryota</taxon>
        <taxon>Metazoa</taxon>
        <taxon>Ecdysozoa</taxon>
        <taxon>Arthropoda</taxon>
        <taxon>Hexapoda</taxon>
        <taxon>Insecta</taxon>
        <taxon>Pterygota</taxon>
        <taxon>Palaeoptera</taxon>
        <taxon>Odonata</taxon>
        <taxon>Epiprocta</taxon>
        <taxon>Anisoptera</taxon>
        <taxon>Libelluloidea</taxon>
        <taxon>Libellulidae</taxon>
        <taxon>Ladona</taxon>
    </lineage>
</organism>
<keyword evidence="7" id="KW-0812">Transmembrane</keyword>
<keyword evidence="5" id="KW-0449">Lipoprotein</keyword>
<sequence>MDKRKLSTSGDTLYQILGLPKTATADDVKKTYRKLALKYHPDKNPNNPEAAEKFKEVNRAHSILSDLAKRNIYDNYGSLGLYIAEQFGEENVNAYFLVTSGWCKALIIFCGIITGCYFCCCFCCCCNFCCGKCKPRPPEESGDYHTLHRNAEPGVVTEQPQRTGHQDKEDISDDEGPIGAGPVVDDPAVTSQPTSSGGVEGTSTNPFAMPPPPSATSTNETTSLNPADKVTYTPGIVLTILLTWTWEFRVPSGHFLTTLTLCFFINALVYWNVRARLPKPRPNGIIPAKAVVGLQHESDAAHPDDSKSNHCYVAPTMRIGSERSPVCPDSLTTDCK</sequence>
<evidence type="ECO:0000256" key="2">
    <source>
        <dbReference type="ARBA" id="ARBA00023136"/>
    </source>
</evidence>
<dbReference type="SUPFAM" id="SSF46565">
    <property type="entry name" value="Chaperone J-domain"/>
    <property type="match status" value="1"/>
</dbReference>
<evidence type="ECO:0000256" key="6">
    <source>
        <dbReference type="SAM" id="MobiDB-lite"/>
    </source>
</evidence>
<protein>
    <recommendedName>
        <fullName evidence="8">J domain-containing protein</fullName>
    </recommendedName>
</protein>
<evidence type="ECO:0000256" key="3">
    <source>
        <dbReference type="ARBA" id="ARBA00023139"/>
    </source>
</evidence>
<gene>
    <name evidence="9" type="ORF">J437_LFUL007356</name>
</gene>
<dbReference type="AlphaFoldDB" id="A0A8K0KFG4"/>
<dbReference type="Gene3D" id="1.10.287.110">
    <property type="entry name" value="DnaJ domain"/>
    <property type="match status" value="1"/>
</dbReference>
<keyword evidence="4" id="KW-0143">Chaperone</keyword>
<dbReference type="Proteomes" id="UP000792457">
    <property type="component" value="Unassembled WGS sequence"/>
</dbReference>
<accession>A0A8K0KFG4</accession>
<dbReference type="GO" id="GO:0005737">
    <property type="term" value="C:cytoplasm"/>
    <property type="evidence" value="ECO:0007669"/>
    <property type="project" value="UniProtKB-ARBA"/>
</dbReference>
<comment type="caution">
    <text evidence="9">The sequence shown here is derived from an EMBL/GenBank/DDBJ whole genome shotgun (WGS) entry which is preliminary data.</text>
</comment>
<keyword evidence="10" id="KW-1185">Reference proteome</keyword>
<name>A0A8K0KFG4_LADFU</name>
<dbReference type="Pfam" id="PF00226">
    <property type="entry name" value="DnaJ"/>
    <property type="match status" value="1"/>
</dbReference>
<proteinExistence type="predicted"/>
<keyword evidence="2 7" id="KW-0472">Membrane</keyword>
<dbReference type="InterPro" id="IPR051434">
    <property type="entry name" value="DnaJ_C_subfamily_member5"/>
</dbReference>
<evidence type="ECO:0000259" key="8">
    <source>
        <dbReference type="PROSITE" id="PS50076"/>
    </source>
</evidence>
<feature type="region of interest" description="Disordered" evidence="6">
    <location>
        <begin position="152"/>
        <end position="228"/>
    </location>
</feature>
<dbReference type="PANTHER" id="PTHR44027">
    <property type="entry name" value="DNAJ HOMOLOG SUBFAMILY C MEMBER 5 HOMOLOG"/>
    <property type="match status" value="1"/>
</dbReference>
<dbReference type="GO" id="GO:1900073">
    <property type="term" value="P:regulation of neuromuscular synaptic transmission"/>
    <property type="evidence" value="ECO:0007669"/>
    <property type="project" value="TreeGrafter"/>
</dbReference>
<evidence type="ECO:0000256" key="5">
    <source>
        <dbReference type="ARBA" id="ARBA00023288"/>
    </source>
</evidence>